<dbReference type="InterPro" id="IPR049031">
    <property type="entry name" value="T2SSK_SAM-like_1st"/>
</dbReference>
<keyword evidence="7" id="KW-0653">Protein transport</keyword>
<keyword evidence="9 10" id="KW-0472">Membrane</keyword>
<dbReference type="InterPro" id="IPR005628">
    <property type="entry name" value="GspK"/>
</dbReference>
<comment type="similarity">
    <text evidence="2 10">Belongs to the GSP K family.</text>
</comment>
<keyword evidence="5 10" id="KW-0997">Cell inner membrane</keyword>
<reference evidence="13" key="1">
    <citation type="journal article" date="2014" name="Int. J. Syst. Evol. Microbiol.">
        <title>Complete genome sequence of Corynebacterium casei LMG S-19264T (=DSM 44701T), isolated from a smear-ripened cheese.</title>
        <authorList>
            <consortium name="US DOE Joint Genome Institute (JGI-PGF)"/>
            <person name="Walter F."/>
            <person name="Albersmeier A."/>
            <person name="Kalinowski J."/>
            <person name="Ruckert C."/>
        </authorList>
    </citation>
    <scope>NUCLEOTIDE SEQUENCE</scope>
    <source>
        <strain evidence="13">CGMCC 1.12181</strain>
    </source>
</reference>
<accession>A0A917CMM8</accession>
<proteinExistence type="inferred from homology"/>
<dbReference type="Gene3D" id="1.10.40.60">
    <property type="entry name" value="EpsJ-like"/>
    <property type="match status" value="1"/>
</dbReference>
<evidence type="ECO:0000256" key="6">
    <source>
        <dbReference type="ARBA" id="ARBA00022692"/>
    </source>
</evidence>
<evidence type="ECO:0000256" key="9">
    <source>
        <dbReference type="ARBA" id="ARBA00023136"/>
    </source>
</evidence>
<evidence type="ECO:0000256" key="4">
    <source>
        <dbReference type="ARBA" id="ARBA00022475"/>
    </source>
</evidence>
<evidence type="ECO:0000256" key="2">
    <source>
        <dbReference type="ARBA" id="ARBA00007246"/>
    </source>
</evidence>
<dbReference type="SUPFAM" id="SSF158544">
    <property type="entry name" value="GspK insert domain-like"/>
    <property type="match status" value="1"/>
</dbReference>
<evidence type="ECO:0000256" key="1">
    <source>
        <dbReference type="ARBA" id="ARBA00004533"/>
    </source>
</evidence>
<keyword evidence="3 10" id="KW-0813">Transport</keyword>
<gene>
    <name evidence="13" type="primary">pefK</name>
    <name evidence="13" type="ORF">GCM10011365_11760</name>
</gene>
<dbReference type="PANTHER" id="PTHR38831:SF2">
    <property type="entry name" value="TYPE II SECRETION SYSTEM PROTEIN K"/>
    <property type="match status" value="1"/>
</dbReference>
<comment type="subcellular location">
    <subcellularLocation>
        <location evidence="1 10">Cell inner membrane</location>
    </subcellularLocation>
</comment>
<evidence type="ECO:0000313" key="13">
    <source>
        <dbReference type="EMBL" id="GGF92203.1"/>
    </source>
</evidence>
<dbReference type="Proteomes" id="UP000605253">
    <property type="component" value="Unassembled WGS sequence"/>
</dbReference>
<name>A0A917CMM8_9GAMM</name>
<sequence>MFYGPRHSQQKGIALVLVLWVALLMSVIAGGFALSARTESVQSRILFNQVQAEFLAEAGLNRAVFELRNPDPETRWIADGRSYEFTLDEAKINVQITDESGKIDLNLANEELLVGLFASVGVEFDEALALSDKIQDWRDPDEETRLAGAEDADYFSAGYTHGAKDAPFDTVPEILQVMGMSYELYRKIEPAITVYSGRGNLNLAFAPKEALMALGGINAQVAEDYINQRHEIFDMSESLPVLIEGQTGSLRSGSTTFSIVVKATLPNKQWAELDSTIRLGGNVSGRPFQIIRWRDNKNK</sequence>
<evidence type="ECO:0000259" key="12">
    <source>
        <dbReference type="Pfam" id="PF21687"/>
    </source>
</evidence>
<dbReference type="PANTHER" id="PTHR38831">
    <property type="entry name" value="TYPE II SECRETION SYSTEM PROTEIN K"/>
    <property type="match status" value="1"/>
</dbReference>
<evidence type="ECO:0000313" key="14">
    <source>
        <dbReference type="Proteomes" id="UP000605253"/>
    </source>
</evidence>
<dbReference type="RefSeq" id="WP_188364779.1">
    <property type="nucleotide sequence ID" value="NZ_BAABJF010000015.1"/>
</dbReference>
<evidence type="ECO:0000256" key="3">
    <source>
        <dbReference type="ARBA" id="ARBA00022448"/>
    </source>
</evidence>
<dbReference type="GO" id="GO:0009306">
    <property type="term" value="P:protein secretion"/>
    <property type="evidence" value="ECO:0007669"/>
    <property type="project" value="InterPro"/>
</dbReference>
<comment type="caution">
    <text evidence="13">The sequence shown here is derived from an EMBL/GenBank/DDBJ whole genome shotgun (WGS) entry which is preliminary data.</text>
</comment>
<evidence type="ECO:0000256" key="11">
    <source>
        <dbReference type="SAM" id="Phobius"/>
    </source>
</evidence>
<evidence type="ECO:0000256" key="5">
    <source>
        <dbReference type="ARBA" id="ARBA00022519"/>
    </source>
</evidence>
<evidence type="ECO:0000256" key="7">
    <source>
        <dbReference type="ARBA" id="ARBA00022927"/>
    </source>
</evidence>
<keyword evidence="14" id="KW-1185">Reference proteome</keyword>
<evidence type="ECO:0000256" key="8">
    <source>
        <dbReference type="ARBA" id="ARBA00022989"/>
    </source>
</evidence>
<protein>
    <recommendedName>
        <fullName evidence="10">Type II secretion system protein K</fullName>
    </recommendedName>
</protein>
<evidence type="ECO:0000256" key="10">
    <source>
        <dbReference type="PIRNR" id="PIRNR002786"/>
    </source>
</evidence>
<dbReference type="EMBL" id="BMEO01000004">
    <property type="protein sequence ID" value="GGF92203.1"/>
    <property type="molecule type" value="Genomic_DNA"/>
</dbReference>
<organism evidence="13 14">
    <name type="scientific">Marinicella pacifica</name>
    <dbReference type="NCBI Taxonomy" id="1171543"/>
    <lineage>
        <taxon>Bacteria</taxon>
        <taxon>Pseudomonadati</taxon>
        <taxon>Pseudomonadota</taxon>
        <taxon>Gammaproteobacteria</taxon>
        <taxon>Lysobacterales</taxon>
        <taxon>Marinicellaceae</taxon>
        <taxon>Marinicella</taxon>
    </lineage>
</organism>
<keyword evidence="8 11" id="KW-1133">Transmembrane helix</keyword>
<keyword evidence="6 11" id="KW-0812">Transmembrane</keyword>
<keyword evidence="4 10" id="KW-1003">Cell membrane</keyword>
<dbReference type="GO" id="GO:0005886">
    <property type="term" value="C:plasma membrane"/>
    <property type="evidence" value="ECO:0007669"/>
    <property type="project" value="UniProtKB-SubCell"/>
</dbReference>
<dbReference type="AlphaFoldDB" id="A0A917CMM8"/>
<dbReference type="PIRSF" id="PIRSF002786">
    <property type="entry name" value="XcpX"/>
    <property type="match status" value="1"/>
</dbReference>
<dbReference type="InterPro" id="IPR038072">
    <property type="entry name" value="GspK_central_sf"/>
</dbReference>
<feature type="domain" description="T2SS protein K first SAM-like" evidence="12">
    <location>
        <begin position="106"/>
        <end position="195"/>
    </location>
</feature>
<dbReference type="Pfam" id="PF21687">
    <property type="entry name" value="T2SSK_1st"/>
    <property type="match status" value="1"/>
</dbReference>
<reference evidence="13" key="2">
    <citation type="submission" date="2020-09" db="EMBL/GenBank/DDBJ databases">
        <authorList>
            <person name="Sun Q."/>
            <person name="Zhou Y."/>
        </authorList>
    </citation>
    <scope>NUCLEOTIDE SEQUENCE</scope>
    <source>
        <strain evidence="13">CGMCC 1.12181</strain>
    </source>
</reference>
<feature type="transmembrane region" description="Helical" evidence="11">
    <location>
        <begin position="12"/>
        <end position="34"/>
    </location>
</feature>